<evidence type="ECO:0000256" key="9">
    <source>
        <dbReference type="ARBA" id="ARBA00023136"/>
    </source>
</evidence>
<dbReference type="AlphaFoldDB" id="A0A815CTV5"/>
<evidence type="ECO:0000256" key="2">
    <source>
        <dbReference type="ARBA" id="ARBA00022448"/>
    </source>
</evidence>
<evidence type="ECO:0000256" key="7">
    <source>
        <dbReference type="ARBA" id="ARBA00022989"/>
    </source>
</evidence>
<organism evidence="16 18">
    <name type="scientific">Rotaria sordida</name>
    <dbReference type="NCBI Taxonomy" id="392033"/>
    <lineage>
        <taxon>Eukaryota</taxon>
        <taxon>Metazoa</taxon>
        <taxon>Spiralia</taxon>
        <taxon>Gnathifera</taxon>
        <taxon>Rotifera</taxon>
        <taxon>Eurotatoria</taxon>
        <taxon>Bdelloidea</taxon>
        <taxon>Philodinida</taxon>
        <taxon>Philodinidae</taxon>
        <taxon>Rotaria</taxon>
    </lineage>
</organism>
<dbReference type="GO" id="GO:0060072">
    <property type="term" value="F:large conductance calcium-activated potassium channel activity"/>
    <property type="evidence" value="ECO:0007669"/>
    <property type="project" value="TreeGrafter"/>
</dbReference>
<evidence type="ECO:0000259" key="13">
    <source>
        <dbReference type="Pfam" id="PF03493"/>
    </source>
</evidence>
<protein>
    <recommendedName>
        <fullName evidence="20">Potassium channel domain-containing protein</fullName>
    </recommendedName>
</protein>
<evidence type="ECO:0008006" key="20">
    <source>
        <dbReference type="Google" id="ProtNLM"/>
    </source>
</evidence>
<dbReference type="InterPro" id="IPR013099">
    <property type="entry name" value="K_chnl_dom"/>
</dbReference>
<evidence type="ECO:0000259" key="15">
    <source>
        <dbReference type="Pfam" id="PF22614"/>
    </source>
</evidence>
<dbReference type="SUPFAM" id="SSF81324">
    <property type="entry name" value="Voltage-gated potassium channels"/>
    <property type="match status" value="1"/>
</dbReference>
<keyword evidence="3" id="KW-0633">Potassium transport</keyword>
<dbReference type="InterPro" id="IPR003929">
    <property type="entry name" value="K_chnl_BK_asu"/>
</dbReference>
<dbReference type="PRINTS" id="PR01449">
    <property type="entry name" value="BKCHANNELA"/>
</dbReference>
<comment type="caution">
    <text evidence="16">The sequence shown here is derived from an EMBL/GenBank/DDBJ whole genome shotgun (WGS) entry which is preliminary data.</text>
</comment>
<feature type="domain" description="Calcium-activated potassium channel BK alpha subunit" evidence="13">
    <location>
        <begin position="187"/>
        <end position="224"/>
    </location>
</feature>
<dbReference type="GO" id="GO:0016020">
    <property type="term" value="C:membrane"/>
    <property type="evidence" value="ECO:0007669"/>
    <property type="project" value="UniProtKB-SubCell"/>
</dbReference>
<dbReference type="Pfam" id="PF03493">
    <property type="entry name" value="BK_channel_a"/>
    <property type="match status" value="1"/>
</dbReference>
<evidence type="ECO:0000256" key="12">
    <source>
        <dbReference type="SAM" id="Phobius"/>
    </source>
</evidence>
<dbReference type="Proteomes" id="UP000663854">
    <property type="component" value="Unassembled WGS sequence"/>
</dbReference>
<feature type="domain" description="RCK N-terminal" evidence="15">
    <location>
        <begin position="107"/>
        <end position="181"/>
    </location>
</feature>
<comment type="subcellular location">
    <subcellularLocation>
        <location evidence="1">Membrane</location>
        <topology evidence="1">Multi-pass membrane protein</topology>
    </subcellularLocation>
</comment>
<keyword evidence="2" id="KW-0813">Transport</keyword>
<evidence type="ECO:0000256" key="4">
    <source>
        <dbReference type="ARBA" id="ARBA00022692"/>
    </source>
</evidence>
<dbReference type="EMBL" id="CAJNOH010002412">
    <property type="protein sequence ID" value="CAF1291737.1"/>
    <property type="molecule type" value="Genomic_DNA"/>
</dbReference>
<evidence type="ECO:0000256" key="5">
    <source>
        <dbReference type="ARBA" id="ARBA00022826"/>
    </source>
</evidence>
<feature type="domain" description="Potassium channel" evidence="14">
    <location>
        <begin position="1"/>
        <end position="36"/>
    </location>
</feature>
<evidence type="ECO:0000256" key="6">
    <source>
        <dbReference type="ARBA" id="ARBA00022958"/>
    </source>
</evidence>
<dbReference type="InterPro" id="IPR047871">
    <property type="entry name" value="K_chnl_Slo-like"/>
</dbReference>
<evidence type="ECO:0000256" key="10">
    <source>
        <dbReference type="ARBA" id="ARBA00023303"/>
    </source>
</evidence>
<evidence type="ECO:0000256" key="8">
    <source>
        <dbReference type="ARBA" id="ARBA00023065"/>
    </source>
</evidence>
<dbReference type="PANTHER" id="PTHR10027">
    <property type="entry name" value="CALCIUM-ACTIVATED POTASSIUM CHANNEL ALPHA CHAIN"/>
    <property type="match status" value="1"/>
</dbReference>
<keyword evidence="10" id="KW-0407">Ion channel</keyword>
<dbReference type="InterPro" id="IPR003148">
    <property type="entry name" value="RCK_N"/>
</dbReference>
<dbReference type="Proteomes" id="UP000663870">
    <property type="component" value="Unassembled WGS sequence"/>
</dbReference>
<keyword evidence="9 12" id="KW-0472">Membrane</keyword>
<evidence type="ECO:0000256" key="1">
    <source>
        <dbReference type="ARBA" id="ARBA00004141"/>
    </source>
</evidence>
<dbReference type="Gene3D" id="3.40.50.720">
    <property type="entry name" value="NAD(P)-binding Rossmann-like Domain"/>
    <property type="match status" value="1"/>
</dbReference>
<dbReference type="Pfam" id="PF07885">
    <property type="entry name" value="Ion_trans_2"/>
    <property type="match status" value="1"/>
</dbReference>
<keyword evidence="4 12" id="KW-0812">Transmembrane</keyword>
<reference evidence="16" key="1">
    <citation type="submission" date="2021-02" db="EMBL/GenBank/DDBJ databases">
        <authorList>
            <person name="Nowell W R."/>
        </authorList>
    </citation>
    <scope>NUCLEOTIDE SEQUENCE</scope>
</reference>
<evidence type="ECO:0000259" key="14">
    <source>
        <dbReference type="Pfam" id="PF07885"/>
    </source>
</evidence>
<gene>
    <name evidence="17" type="ORF">JXQ802_LOCUS44896</name>
    <name evidence="16" type="ORF">PYM288_LOCUS29431</name>
</gene>
<proteinExistence type="predicted"/>
<dbReference type="Gene3D" id="1.10.287.70">
    <property type="match status" value="1"/>
</dbReference>
<evidence type="ECO:0000313" key="19">
    <source>
        <dbReference type="Proteomes" id="UP000663870"/>
    </source>
</evidence>
<dbReference type="PANTHER" id="PTHR10027:SF33">
    <property type="entry name" value="CALCIUM-ACTIVATED POTASSIUM CHANNEL SUBUNIT ALPHA-1-RELATED"/>
    <property type="match status" value="1"/>
</dbReference>
<dbReference type="EMBL" id="CAJNOL010003579">
    <property type="protein sequence ID" value="CAF1567651.1"/>
    <property type="molecule type" value="Genomic_DNA"/>
</dbReference>
<keyword evidence="7 12" id="KW-1133">Transmembrane helix</keyword>
<evidence type="ECO:0000256" key="3">
    <source>
        <dbReference type="ARBA" id="ARBA00022538"/>
    </source>
</evidence>
<sequence length="246" mass="27815">MSTVGYGDISCKTYLGRFFVLLFLMSGLAVFATIIPVLPDLFGSKGPYAGQYKTVKGKRHVVICGYIAPHSLAPFLRDFLHKGRNQADKLDVVIIDRHSFSKILMNTMFLVFIDRKTPEIEMEALLKRYYTKVHYFVGSIMNIADLQRIQVDKATACLIIADKEYSDPNSDDSANIMRVISWNTDEDEIICIAELKLGLIGMSCVAPGFSTMMTNIFRMSSYNALAAQRKVCESKCLRNDLWIHQQ</sequence>
<evidence type="ECO:0000313" key="16">
    <source>
        <dbReference type="EMBL" id="CAF1291737.1"/>
    </source>
</evidence>
<keyword evidence="5" id="KW-0631">Potassium channel</keyword>
<dbReference type="Pfam" id="PF22614">
    <property type="entry name" value="Slo-like_RCK"/>
    <property type="match status" value="2"/>
</dbReference>
<name>A0A815CTV5_9BILA</name>
<keyword evidence="19" id="KW-1185">Reference proteome</keyword>
<keyword evidence="8" id="KW-0406">Ion transport</keyword>
<keyword evidence="6" id="KW-0630">Potassium</keyword>
<evidence type="ECO:0000313" key="17">
    <source>
        <dbReference type="EMBL" id="CAF1567651.1"/>
    </source>
</evidence>
<feature type="transmembrane region" description="Helical" evidence="12">
    <location>
        <begin position="18"/>
        <end position="38"/>
    </location>
</feature>
<evidence type="ECO:0000256" key="11">
    <source>
        <dbReference type="ARBA" id="ARBA00034430"/>
    </source>
</evidence>
<comment type="catalytic activity">
    <reaction evidence="11">
        <text>K(+)(in) = K(+)(out)</text>
        <dbReference type="Rhea" id="RHEA:29463"/>
        <dbReference type="ChEBI" id="CHEBI:29103"/>
    </reaction>
</comment>
<feature type="domain" description="RCK N-terminal" evidence="15">
    <location>
        <begin position="57"/>
        <end position="102"/>
    </location>
</feature>
<accession>A0A815CTV5</accession>
<evidence type="ECO:0000313" key="18">
    <source>
        <dbReference type="Proteomes" id="UP000663854"/>
    </source>
</evidence>